<protein>
    <submittedName>
        <fullName evidence="2">Uncharacterized protein</fullName>
    </submittedName>
</protein>
<reference evidence="2 3" key="1">
    <citation type="submission" date="2018-08" db="EMBL/GenBank/DDBJ databases">
        <title>Genome and evolution of the arbuscular mycorrhizal fungus Diversispora epigaea (formerly Glomus versiforme) and its bacterial endosymbionts.</title>
        <authorList>
            <person name="Sun X."/>
            <person name="Fei Z."/>
            <person name="Harrison M."/>
        </authorList>
    </citation>
    <scope>NUCLEOTIDE SEQUENCE [LARGE SCALE GENOMIC DNA]</scope>
    <source>
        <strain evidence="2 3">IT104</strain>
    </source>
</reference>
<evidence type="ECO:0000313" key="2">
    <source>
        <dbReference type="EMBL" id="RHZ50409.1"/>
    </source>
</evidence>
<evidence type="ECO:0000256" key="1">
    <source>
        <dbReference type="SAM" id="Coils"/>
    </source>
</evidence>
<sequence>MQSEIGSSEQEKAKLLAKKAELEAENAELLKSIIEECAENEASIAELKIAQILLNEEPIVEYCPSFLNGLELDAFFQKCQIALEVQGSQHRLNSTSWYKDVKKLESVVTYVKITEFFFLRYGMMKNQK</sequence>
<dbReference type="AlphaFoldDB" id="A0A397GJP4"/>
<proteinExistence type="predicted"/>
<keyword evidence="1" id="KW-0175">Coiled coil</keyword>
<evidence type="ECO:0000313" key="3">
    <source>
        <dbReference type="Proteomes" id="UP000266861"/>
    </source>
</evidence>
<keyword evidence="3" id="KW-1185">Reference proteome</keyword>
<feature type="coiled-coil region" evidence="1">
    <location>
        <begin position="5"/>
        <end position="39"/>
    </location>
</feature>
<dbReference type="EMBL" id="PQFF01000432">
    <property type="protein sequence ID" value="RHZ50409.1"/>
    <property type="molecule type" value="Genomic_DNA"/>
</dbReference>
<dbReference type="Proteomes" id="UP000266861">
    <property type="component" value="Unassembled WGS sequence"/>
</dbReference>
<name>A0A397GJP4_9GLOM</name>
<accession>A0A397GJP4</accession>
<gene>
    <name evidence="2" type="ORF">Glove_499g45</name>
</gene>
<organism evidence="2 3">
    <name type="scientific">Diversispora epigaea</name>
    <dbReference type="NCBI Taxonomy" id="1348612"/>
    <lineage>
        <taxon>Eukaryota</taxon>
        <taxon>Fungi</taxon>
        <taxon>Fungi incertae sedis</taxon>
        <taxon>Mucoromycota</taxon>
        <taxon>Glomeromycotina</taxon>
        <taxon>Glomeromycetes</taxon>
        <taxon>Diversisporales</taxon>
        <taxon>Diversisporaceae</taxon>
        <taxon>Diversispora</taxon>
    </lineage>
</organism>
<comment type="caution">
    <text evidence="2">The sequence shown here is derived from an EMBL/GenBank/DDBJ whole genome shotgun (WGS) entry which is preliminary data.</text>
</comment>